<dbReference type="SUPFAM" id="SSF52540">
    <property type="entry name" value="P-loop containing nucleoside triphosphate hydrolases"/>
    <property type="match status" value="1"/>
</dbReference>
<protein>
    <recommendedName>
        <fullName evidence="10">AAA+ ATPase domain-containing protein</fullName>
    </recommendedName>
</protein>
<dbReference type="InterPro" id="IPR027417">
    <property type="entry name" value="P-loop_NTPase"/>
</dbReference>
<keyword evidence="2" id="KW-0547">Nucleotide-binding</keyword>
<gene>
    <name evidence="8" type="ORF">PSTT_09139</name>
</gene>
<feature type="region of interest" description="Disordered" evidence="4">
    <location>
        <begin position="134"/>
        <end position="172"/>
    </location>
</feature>
<dbReference type="Gene3D" id="1.20.58.80">
    <property type="entry name" value="Phosphotransferase system, lactose/cellobiose-type IIA subunit"/>
    <property type="match status" value="1"/>
</dbReference>
<evidence type="ECO:0000259" key="6">
    <source>
        <dbReference type="Pfam" id="PF04212"/>
    </source>
</evidence>
<dbReference type="SUPFAM" id="SSF116846">
    <property type="entry name" value="MIT domain"/>
    <property type="match status" value="1"/>
</dbReference>
<comment type="subcellular location">
    <subcellularLocation>
        <location evidence="1">Membrane</location>
    </subcellularLocation>
</comment>
<dbReference type="InterPro" id="IPR036181">
    <property type="entry name" value="MIT_dom_sf"/>
</dbReference>
<reference evidence="8" key="1">
    <citation type="submission" date="2017-12" db="EMBL/GenBank/DDBJ databases">
        <title>Gene loss provides genomic basis for host adaptation in cereal stripe rust fungi.</title>
        <authorList>
            <person name="Xia C."/>
        </authorList>
    </citation>
    <scope>NUCLEOTIDE SEQUENCE [LARGE SCALE GENOMIC DNA]</scope>
    <source>
        <strain evidence="8">93-210</strain>
    </source>
</reference>
<dbReference type="PANTHER" id="PTHR23074:SF83">
    <property type="entry name" value="VACUOLAR PROTEIN SORTING-ASSOCIATED PROTEIN 4A"/>
    <property type="match status" value="1"/>
</dbReference>
<keyword evidence="9" id="KW-1185">Reference proteome</keyword>
<feature type="domain" description="MIT" evidence="6">
    <location>
        <begin position="72"/>
        <end position="133"/>
    </location>
</feature>
<dbReference type="GO" id="GO:0016020">
    <property type="term" value="C:membrane"/>
    <property type="evidence" value="ECO:0007669"/>
    <property type="project" value="UniProtKB-SubCell"/>
</dbReference>
<dbReference type="GO" id="GO:0016197">
    <property type="term" value="P:endosomal transport"/>
    <property type="evidence" value="ECO:0007669"/>
    <property type="project" value="TreeGrafter"/>
</dbReference>
<feature type="non-terminal residue" evidence="8">
    <location>
        <position position="534"/>
    </location>
</feature>
<dbReference type="GO" id="GO:0007033">
    <property type="term" value="P:vacuole organization"/>
    <property type="evidence" value="ECO:0007669"/>
    <property type="project" value="TreeGrafter"/>
</dbReference>
<dbReference type="AlphaFoldDB" id="A0A2S4V9R4"/>
<evidence type="ECO:0000256" key="1">
    <source>
        <dbReference type="ARBA" id="ARBA00004370"/>
    </source>
</evidence>
<dbReference type="Pfam" id="PF04212">
    <property type="entry name" value="MIT"/>
    <property type="match status" value="1"/>
</dbReference>
<accession>A0A2S4V9R4</accession>
<evidence type="ECO:0000256" key="4">
    <source>
        <dbReference type="SAM" id="MobiDB-lite"/>
    </source>
</evidence>
<organism evidence="8 9">
    <name type="scientific">Puccinia striiformis</name>
    <dbReference type="NCBI Taxonomy" id="27350"/>
    <lineage>
        <taxon>Eukaryota</taxon>
        <taxon>Fungi</taxon>
        <taxon>Dikarya</taxon>
        <taxon>Basidiomycota</taxon>
        <taxon>Pucciniomycotina</taxon>
        <taxon>Pucciniomycetes</taxon>
        <taxon>Pucciniales</taxon>
        <taxon>Pucciniaceae</taxon>
        <taxon>Puccinia</taxon>
    </lineage>
</organism>
<evidence type="ECO:0000259" key="7">
    <source>
        <dbReference type="Pfam" id="PF09336"/>
    </source>
</evidence>
<dbReference type="GO" id="GO:0005524">
    <property type="term" value="F:ATP binding"/>
    <property type="evidence" value="ECO:0007669"/>
    <property type="project" value="UniProtKB-KW"/>
</dbReference>
<dbReference type="VEuPathDB" id="FungiDB:PSHT_06264"/>
<dbReference type="VEuPathDB" id="FungiDB:PSTT_09139"/>
<dbReference type="Gene3D" id="1.10.8.60">
    <property type="match status" value="1"/>
</dbReference>
<dbReference type="InterPro" id="IPR003959">
    <property type="entry name" value="ATPase_AAA_core"/>
</dbReference>
<dbReference type="GO" id="GO:0016887">
    <property type="term" value="F:ATP hydrolysis activity"/>
    <property type="evidence" value="ECO:0007669"/>
    <property type="project" value="InterPro"/>
</dbReference>
<evidence type="ECO:0000313" key="9">
    <source>
        <dbReference type="Proteomes" id="UP000239156"/>
    </source>
</evidence>
<evidence type="ECO:0000256" key="2">
    <source>
        <dbReference type="ARBA" id="ARBA00022741"/>
    </source>
</evidence>
<feature type="domain" description="Spastin/Vps4 C-terminal" evidence="7">
    <location>
        <begin position="416"/>
        <end position="445"/>
    </location>
</feature>
<feature type="domain" description="ATPase AAA-type core" evidence="5">
    <location>
        <begin position="216"/>
        <end position="313"/>
    </location>
</feature>
<dbReference type="PANTHER" id="PTHR23074">
    <property type="entry name" value="AAA DOMAIN-CONTAINING"/>
    <property type="match status" value="1"/>
</dbReference>
<dbReference type="Proteomes" id="UP000239156">
    <property type="component" value="Unassembled WGS sequence"/>
</dbReference>
<evidence type="ECO:0008006" key="10">
    <source>
        <dbReference type="Google" id="ProtNLM"/>
    </source>
</evidence>
<comment type="caution">
    <text evidence="8">The sequence shown here is derived from an EMBL/GenBank/DDBJ whole genome shotgun (WGS) entry which is preliminary data.</text>
</comment>
<evidence type="ECO:0000256" key="3">
    <source>
        <dbReference type="ARBA" id="ARBA00022840"/>
    </source>
</evidence>
<dbReference type="InterPro" id="IPR007330">
    <property type="entry name" value="MIT_dom"/>
</dbReference>
<dbReference type="Pfam" id="PF09336">
    <property type="entry name" value="Vps4_C"/>
    <property type="match status" value="1"/>
</dbReference>
<sequence length="534" mass="60104">TRSSRRGIRFRSQTSPSSEIAIRALSRIETFKSTPSTARGSHINDHTGPCIEQNCHTESEPVYPRLNQSLSAVKTSLQAIDEENKQNWEESWRLYKNALNDFDTAHNYAIDPKLKDLIRSAIQEFSTRRENLKTRFQAPDDEQFEPVVSVSEKDTNGEGDSGAVHAGGNDADAEKLRGGLPEEILVETPIVTYNDIAGLEEAKKSLRNASHKRQRVLLYGTSGPGMRCLAQAAAEESKDTFFSVSCSDLLSKPIDESERLLKQLFKVARETKRAIICIEAVDLLYGTSEVGESEPAHRIRTELTLQMDPADTRLPGPGDTWSALGRLGYPWRLESDVAFLEMFDELVFVPLLEGNVKAQQDLTLRPLGMSASDLVGIARDARMQSFVKVLDATHFKTIIIPHPSHNNWPPFLIEMLTPCSPEDPLAIEKKWHEIGPTELLVPYLKEPGLIADLHPTPERVAHEDDDRHLLFQTFLQEKGLMAKPFIFKYFNLAGQRPHQMLRYLPIQSHSTNTCRTLKFTNPASELAARRRESL</sequence>
<dbReference type="Pfam" id="PF00004">
    <property type="entry name" value="AAA"/>
    <property type="match status" value="1"/>
</dbReference>
<keyword evidence="3" id="KW-0067">ATP-binding</keyword>
<dbReference type="Gene3D" id="3.40.50.300">
    <property type="entry name" value="P-loop containing nucleotide triphosphate hydrolases"/>
    <property type="match status" value="1"/>
</dbReference>
<dbReference type="InterPro" id="IPR050304">
    <property type="entry name" value="MT-severing_AAA_ATPase"/>
</dbReference>
<proteinExistence type="predicted"/>
<name>A0A2S4V9R4_9BASI</name>
<dbReference type="InterPro" id="IPR015415">
    <property type="entry name" value="Spast_Vps4_C"/>
</dbReference>
<evidence type="ECO:0000313" key="8">
    <source>
        <dbReference type="EMBL" id="POW06261.1"/>
    </source>
</evidence>
<dbReference type="EMBL" id="PKSL01000088">
    <property type="protein sequence ID" value="POW06261.1"/>
    <property type="molecule type" value="Genomic_DNA"/>
</dbReference>
<feature type="non-terminal residue" evidence="8">
    <location>
        <position position="1"/>
    </location>
</feature>
<evidence type="ECO:0000259" key="5">
    <source>
        <dbReference type="Pfam" id="PF00004"/>
    </source>
</evidence>